<dbReference type="Proteomes" id="UP000620266">
    <property type="component" value="Unassembled WGS sequence"/>
</dbReference>
<keyword evidence="6" id="KW-0449">Lipoprotein</keyword>
<evidence type="ECO:0000256" key="2">
    <source>
        <dbReference type="ARBA" id="ARBA00022729"/>
    </source>
</evidence>
<evidence type="ECO:0000256" key="1">
    <source>
        <dbReference type="ARBA" id="ARBA00004459"/>
    </source>
</evidence>
<sequence length="91" mass="9500">MLHSKSFCSFTQTGILIVKSAFGLRRIMPPLAIVIGTLGLLAGCGVKGPLYMPTYPTAPGTQPAAPADEQLQAPDSTLPEVYTPSASPITQ</sequence>
<evidence type="ECO:0000256" key="4">
    <source>
        <dbReference type="ARBA" id="ARBA00023139"/>
    </source>
</evidence>
<comment type="caution">
    <text evidence="8">The sequence shown here is derived from an EMBL/GenBank/DDBJ whole genome shotgun (WGS) entry which is preliminary data.</text>
</comment>
<keyword evidence="9" id="KW-1185">Reference proteome</keyword>
<dbReference type="AlphaFoldDB" id="A0A8J2UNL4"/>
<feature type="region of interest" description="Disordered" evidence="7">
    <location>
        <begin position="57"/>
        <end position="91"/>
    </location>
</feature>
<evidence type="ECO:0000256" key="7">
    <source>
        <dbReference type="SAM" id="MobiDB-lite"/>
    </source>
</evidence>
<keyword evidence="3" id="KW-0472">Membrane</keyword>
<comment type="subcellular location">
    <subcellularLocation>
        <location evidence="1">Cell outer membrane</location>
        <topology evidence="1">Lipid-anchor</topology>
    </subcellularLocation>
</comment>
<evidence type="ECO:0000313" key="8">
    <source>
        <dbReference type="EMBL" id="GGC13825.1"/>
    </source>
</evidence>
<protein>
    <recommendedName>
        <fullName evidence="10">Lipoprotein</fullName>
    </recommendedName>
</protein>
<dbReference type="EMBL" id="BMCG01000004">
    <property type="protein sequence ID" value="GGC13825.1"/>
    <property type="molecule type" value="Genomic_DNA"/>
</dbReference>
<evidence type="ECO:0000256" key="5">
    <source>
        <dbReference type="ARBA" id="ARBA00023237"/>
    </source>
</evidence>
<gene>
    <name evidence="8" type="ORF">GCM10007205_23400</name>
</gene>
<evidence type="ECO:0008006" key="10">
    <source>
        <dbReference type="Google" id="ProtNLM"/>
    </source>
</evidence>
<dbReference type="NCBIfam" id="NF047847">
    <property type="entry name" value="SS_mature_LptM"/>
    <property type="match status" value="1"/>
</dbReference>
<keyword evidence="5" id="KW-0998">Cell outer membrane</keyword>
<dbReference type="Pfam" id="PF13627">
    <property type="entry name" value="LptM_cons"/>
    <property type="match status" value="1"/>
</dbReference>
<dbReference type="GO" id="GO:0009279">
    <property type="term" value="C:cell outer membrane"/>
    <property type="evidence" value="ECO:0007669"/>
    <property type="project" value="UniProtKB-SubCell"/>
</dbReference>
<organism evidence="8 9">
    <name type="scientific">Oxalicibacterium flavum</name>
    <dbReference type="NCBI Taxonomy" id="179467"/>
    <lineage>
        <taxon>Bacteria</taxon>
        <taxon>Pseudomonadati</taxon>
        <taxon>Pseudomonadota</taxon>
        <taxon>Betaproteobacteria</taxon>
        <taxon>Burkholderiales</taxon>
        <taxon>Oxalobacteraceae</taxon>
        <taxon>Oxalicibacterium</taxon>
    </lineage>
</organism>
<evidence type="ECO:0000313" key="9">
    <source>
        <dbReference type="Proteomes" id="UP000620266"/>
    </source>
</evidence>
<evidence type="ECO:0000256" key="6">
    <source>
        <dbReference type="ARBA" id="ARBA00023288"/>
    </source>
</evidence>
<name>A0A8J2UNL4_9BURK</name>
<reference evidence="8" key="1">
    <citation type="journal article" date="2014" name="Int. J. Syst. Evol. Microbiol.">
        <title>Complete genome sequence of Corynebacterium casei LMG S-19264T (=DSM 44701T), isolated from a smear-ripened cheese.</title>
        <authorList>
            <consortium name="US DOE Joint Genome Institute (JGI-PGF)"/>
            <person name="Walter F."/>
            <person name="Albersmeier A."/>
            <person name="Kalinowski J."/>
            <person name="Ruckert C."/>
        </authorList>
    </citation>
    <scope>NUCLEOTIDE SEQUENCE</scope>
    <source>
        <strain evidence="8">CCM 7086</strain>
    </source>
</reference>
<evidence type="ECO:0000256" key="3">
    <source>
        <dbReference type="ARBA" id="ARBA00023136"/>
    </source>
</evidence>
<keyword evidence="2" id="KW-0732">Signal</keyword>
<feature type="compositionally biased region" description="Low complexity" evidence="7">
    <location>
        <begin position="57"/>
        <end position="67"/>
    </location>
</feature>
<dbReference type="InterPro" id="IPR032831">
    <property type="entry name" value="LptM_cons"/>
</dbReference>
<accession>A0A8J2UNL4</accession>
<reference evidence="8" key="2">
    <citation type="submission" date="2020-09" db="EMBL/GenBank/DDBJ databases">
        <authorList>
            <person name="Sun Q."/>
            <person name="Sedlacek I."/>
        </authorList>
    </citation>
    <scope>NUCLEOTIDE SEQUENCE</scope>
    <source>
        <strain evidence="8">CCM 7086</strain>
    </source>
</reference>
<keyword evidence="4" id="KW-0564">Palmitate</keyword>
<proteinExistence type="predicted"/>